<dbReference type="PANTHER" id="PTHR31323">
    <property type="entry name" value="MECHANOSENSITIVE ION CHANNEL PROTEIN MSY2"/>
    <property type="match status" value="1"/>
</dbReference>
<proteinExistence type="predicted"/>
<feature type="transmembrane region" description="Helical" evidence="2">
    <location>
        <begin position="1300"/>
        <end position="1323"/>
    </location>
</feature>
<feature type="transmembrane region" description="Helical" evidence="2">
    <location>
        <begin position="414"/>
        <end position="441"/>
    </location>
</feature>
<dbReference type="GO" id="GO:0005262">
    <property type="term" value="F:calcium channel activity"/>
    <property type="evidence" value="ECO:0007669"/>
    <property type="project" value="TreeGrafter"/>
</dbReference>
<evidence type="ECO:0000313" key="6">
    <source>
        <dbReference type="EMBL" id="PRW57950.1"/>
    </source>
</evidence>
<keyword evidence="3" id="KW-0732">Signal</keyword>
<feature type="compositionally biased region" description="Gly residues" evidence="1">
    <location>
        <begin position="589"/>
        <end position="609"/>
    </location>
</feature>
<feature type="domain" description="FAS1" evidence="4">
    <location>
        <begin position="35"/>
        <end position="193"/>
    </location>
</feature>
<reference evidence="6 7" key="1">
    <citation type="journal article" date="2018" name="Plant J.">
        <title>Genome sequences of Chlorella sorokiniana UTEX 1602 and Micractinium conductrix SAG 241.80: implications to maltose excretion by a green alga.</title>
        <authorList>
            <person name="Arriola M.B."/>
            <person name="Velmurugan N."/>
            <person name="Zhang Y."/>
            <person name="Plunkett M.H."/>
            <person name="Hondzo H."/>
            <person name="Barney B.M."/>
        </authorList>
    </citation>
    <scope>NUCLEOTIDE SEQUENCE [LARGE SCALE GENOMIC DNA]</scope>
    <source>
        <strain evidence="7">UTEX 1602</strain>
    </source>
</reference>
<dbReference type="Gene3D" id="2.30.180.10">
    <property type="entry name" value="FAS1 domain"/>
    <property type="match status" value="1"/>
</dbReference>
<feature type="region of interest" description="Disordered" evidence="1">
    <location>
        <begin position="217"/>
        <end position="266"/>
    </location>
</feature>
<feature type="signal peptide" evidence="3">
    <location>
        <begin position="1"/>
        <end position="24"/>
    </location>
</feature>
<dbReference type="EMBL" id="LHPG02000006">
    <property type="protein sequence ID" value="PRW57950.1"/>
    <property type="molecule type" value="Genomic_DNA"/>
</dbReference>
<keyword evidence="2" id="KW-1133">Transmembrane helix</keyword>
<dbReference type="InterPro" id="IPR010920">
    <property type="entry name" value="LSM_dom_sf"/>
</dbReference>
<dbReference type="SUPFAM" id="SSF82153">
    <property type="entry name" value="FAS1 domain"/>
    <property type="match status" value="1"/>
</dbReference>
<feature type="region of interest" description="Disordered" evidence="1">
    <location>
        <begin position="1106"/>
        <end position="1205"/>
    </location>
</feature>
<evidence type="ECO:0000259" key="5">
    <source>
        <dbReference type="PROSITE" id="PS50222"/>
    </source>
</evidence>
<dbReference type="InterPro" id="IPR000782">
    <property type="entry name" value="FAS1_domain"/>
</dbReference>
<keyword evidence="2" id="KW-0812">Transmembrane</keyword>
<evidence type="ECO:0000313" key="7">
    <source>
        <dbReference type="Proteomes" id="UP000239899"/>
    </source>
</evidence>
<feature type="compositionally biased region" description="Gly residues" evidence="1">
    <location>
        <begin position="1497"/>
        <end position="1506"/>
    </location>
</feature>
<dbReference type="PROSITE" id="PS50213">
    <property type="entry name" value="FAS1"/>
    <property type="match status" value="1"/>
</dbReference>
<feature type="region of interest" description="Disordered" evidence="1">
    <location>
        <begin position="529"/>
        <end position="618"/>
    </location>
</feature>
<dbReference type="OrthoDB" id="544685at2759"/>
<organism evidence="6 7">
    <name type="scientific">Chlorella sorokiniana</name>
    <name type="common">Freshwater green alga</name>
    <dbReference type="NCBI Taxonomy" id="3076"/>
    <lineage>
        <taxon>Eukaryota</taxon>
        <taxon>Viridiplantae</taxon>
        <taxon>Chlorophyta</taxon>
        <taxon>core chlorophytes</taxon>
        <taxon>Trebouxiophyceae</taxon>
        <taxon>Chlorellales</taxon>
        <taxon>Chlorellaceae</taxon>
        <taxon>Chlorella clade</taxon>
        <taxon>Chlorella</taxon>
    </lineage>
</organism>
<feature type="compositionally biased region" description="Gly residues" evidence="1">
    <location>
        <begin position="228"/>
        <end position="243"/>
    </location>
</feature>
<sequence>MAITKLLLPLALLLALAAPAAVSARELQAVKPPQFAANLYDALVIARLDSFRALVDAAGLKAYLSNPKLQATLLVPDEGAFATLYGDCGKQGVSAVNKPPACSLEGLKKLKNLKKLVQYHIMTQPVRVALDANWPKPPAPFNQVPTASGTKMKLRFFENRWEAHGTGRDAFVRPGGANFACGAGLLHTAELALEEPEPSTGLPPALLHDLLHMSASDSPHDPLIAPASGGGPAPTRLGGGGGSPPASGTAPAVGPAAGQQTSPPREGKVKRFIVSMKTAGPAFLQRQLESQPSGLPPKAAAPQGAAQQRPLLHALTESPAVIRQYADKPPALFSFGSVMIGGGLGGRKTREEEDELFLPAPGTANTAPFWLRRGFWLAALVGLLWTLTFVGAGLGYGLQHCCDSANETIPYRVFFFLATLPAVAWASHALAALSVAVVSWAEMWAERQHRKRQAAAATELEQRRLEEKQRQEEQQQRDREAEKLRRLQLAAATGKPAAAACLRQRKGGSGPKLESMMSWQAEMLAKIDKEEEAPTSGRRSPAAVGGPRERVLAHTGSGGSSEAPPLSSRSAGEMSDRADSTLLPPSPGAAGGGGGGEGPGTPGRPGARGGAKDAGAEAASGVGGGGGIWGLVSSLDLSYLADHVQSQLRHCFAAGLLTGLWAVFWDIEWRYPASPPRDNRFWIFFRLLLCVLLFLVMLLVSRMLSSLAGIKLKRLNHRQRMMDISKREALLQLLLSRGLEDDDDPEVVKQHLLPPELLGQLRVAQAEQAAAVAAAAAAAAGGAGTDGKTDGEEVLLRLASDQPPTLTWRQRLARLGRALPRRLHSGGRSLSEELEAGDIEKASDEVLRRAKSDAGPQLHPSSGGPAAAGTPRATGLRGTLGTLSTLATRSPLRGTLGGRTLSSPRSFGSISSRGLGAEVQGPTSPTAALAAGFSAFLGHYSQQGQVVLTSKAGDLSTAHLLADRERHFLEGELRLKYWKANALAGHVGDRPVLGKEEGTVLRSENDARALGRFVYQKRIMAFLKLRQKLTEEAQADVEAARAAAARRAAEYTAREAAKAAAAREAAAAAAVAAVPPPPQPAGGRTLQRDFSDVAASLGLAELFGSDAEEEEEQATPSPPAVPAAPPQNAAGGGQSGPAAPSSGATPAPPAPAAPPLPSARPPLQLAAAAAASAGAATPGSAPSTARRSARGGQLPSSRRPPRLRGFGKEELKAFLEARGAGQEADYAFETLDRDADGWVTEENAVRMVRQLQKDRANMRASLLGTNRILKKLDWFILGLLLVLWVVCAIAVWGVPLNDSFWTAFSALLLAFSFIFQSTITNIYENVVFIFLVHPFDVGDTLLLSTTSGGAARHDVEEIHLNYTRFLDKDNGRVWWPNRVLRDTPFINLSMSEVMEDSFHLLLDLAQAAQRPELLRAIQDKLDEYCKRHPSEMDTGGTSVTYRDIQSPMGILMKVEWHYSHPGTSKERCAKARTGLLIYTAQLLTELGVRFDWPHSSGSGGSNGAGGLAIQRSSSGGTLGHSSSEEGQPEPPPLLPSANL</sequence>
<evidence type="ECO:0000256" key="2">
    <source>
        <dbReference type="SAM" id="Phobius"/>
    </source>
</evidence>
<dbReference type="SUPFAM" id="SSF50182">
    <property type="entry name" value="Sm-like ribonucleoproteins"/>
    <property type="match status" value="1"/>
</dbReference>
<dbReference type="GO" id="GO:0005509">
    <property type="term" value="F:calcium ion binding"/>
    <property type="evidence" value="ECO:0007669"/>
    <property type="project" value="InterPro"/>
</dbReference>
<evidence type="ECO:0000259" key="4">
    <source>
        <dbReference type="PROSITE" id="PS50213"/>
    </source>
</evidence>
<feature type="compositionally biased region" description="Pro residues" evidence="1">
    <location>
        <begin position="1146"/>
        <end position="1160"/>
    </location>
</feature>
<feature type="compositionally biased region" description="Low complexity" evidence="1">
    <location>
        <begin position="244"/>
        <end position="258"/>
    </location>
</feature>
<dbReference type="STRING" id="3076.A0A2P6TV59"/>
<evidence type="ECO:0000256" key="1">
    <source>
        <dbReference type="SAM" id="MobiDB-lite"/>
    </source>
</evidence>
<keyword evidence="7" id="KW-1185">Reference proteome</keyword>
<feature type="compositionally biased region" description="Low complexity" evidence="1">
    <location>
        <begin position="1161"/>
        <end position="1197"/>
    </location>
</feature>
<dbReference type="PANTHER" id="PTHR31323:SF1">
    <property type="entry name" value="MECHANOSENSITIVE ION CHANNEL PROTEIN"/>
    <property type="match status" value="1"/>
</dbReference>
<feature type="chain" id="PRO_5015156248" evidence="3">
    <location>
        <begin position="25"/>
        <end position="1539"/>
    </location>
</feature>
<dbReference type="PROSITE" id="PS50222">
    <property type="entry name" value="EF_HAND_2"/>
    <property type="match status" value="1"/>
</dbReference>
<protein>
    <submittedName>
        <fullName evidence="6">Mechanosensitive ion channel 10</fullName>
    </submittedName>
</protein>
<feature type="compositionally biased region" description="Pro residues" evidence="1">
    <location>
        <begin position="1116"/>
        <end position="1125"/>
    </location>
</feature>
<feature type="region of interest" description="Disordered" evidence="1">
    <location>
        <begin position="462"/>
        <end position="483"/>
    </location>
</feature>
<feature type="compositionally biased region" description="Low complexity" evidence="1">
    <location>
        <begin position="1512"/>
        <end position="1525"/>
    </location>
</feature>
<dbReference type="Proteomes" id="UP000239899">
    <property type="component" value="Unassembled WGS sequence"/>
</dbReference>
<feature type="compositionally biased region" description="Pro residues" evidence="1">
    <location>
        <begin position="1528"/>
        <end position="1539"/>
    </location>
</feature>
<feature type="region of interest" description="Disordered" evidence="1">
    <location>
        <begin position="848"/>
        <end position="874"/>
    </location>
</feature>
<evidence type="ECO:0000256" key="3">
    <source>
        <dbReference type="SAM" id="SignalP"/>
    </source>
</evidence>
<feature type="transmembrane region" description="Helical" evidence="2">
    <location>
        <begin position="681"/>
        <end position="704"/>
    </location>
</feature>
<dbReference type="GO" id="GO:0006874">
    <property type="term" value="P:intracellular calcium ion homeostasis"/>
    <property type="evidence" value="ECO:0007669"/>
    <property type="project" value="TreeGrafter"/>
</dbReference>
<keyword evidence="2" id="KW-0472">Membrane</keyword>
<dbReference type="InterPro" id="IPR036378">
    <property type="entry name" value="FAS1_dom_sf"/>
</dbReference>
<accession>A0A2P6TV59</accession>
<dbReference type="InterPro" id="IPR002048">
    <property type="entry name" value="EF_hand_dom"/>
</dbReference>
<feature type="transmembrane region" description="Helical" evidence="2">
    <location>
        <begin position="1274"/>
        <end position="1294"/>
    </location>
</feature>
<feature type="region of interest" description="Disordered" evidence="1">
    <location>
        <begin position="1497"/>
        <end position="1539"/>
    </location>
</feature>
<dbReference type="Pfam" id="PF02469">
    <property type="entry name" value="Fasciclin"/>
    <property type="match status" value="1"/>
</dbReference>
<feature type="compositionally biased region" description="Low complexity" evidence="1">
    <location>
        <begin position="1136"/>
        <end position="1145"/>
    </location>
</feature>
<feature type="transmembrane region" description="Helical" evidence="2">
    <location>
        <begin position="375"/>
        <end position="394"/>
    </location>
</feature>
<feature type="domain" description="EF-hand" evidence="5">
    <location>
        <begin position="1219"/>
        <end position="1254"/>
    </location>
</feature>
<feature type="compositionally biased region" description="Low complexity" evidence="1">
    <location>
        <begin position="860"/>
        <end position="874"/>
    </location>
</feature>
<comment type="caution">
    <text evidence="6">The sequence shown here is derived from an EMBL/GenBank/DDBJ whole genome shotgun (WGS) entry which is preliminary data.</text>
</comment>
<name>A0A2P6TV59_CHLSO</name>
<gene>
    <name evidence="6" type="ORF">C2E21_3753</name>
</gene>